<feature type="domain" description="Inosine/uridine-preferring nucleoside hydrolase" evidence="3">
    <location>
        <begin position="7"/>
        <end position="302"/>
    </location>
</feature>
<dbReference type="Gene3D" id="3.90.245.10">
    <property type="entry name" value="Ribonucleoside hydrolase-like"/>
    <property type="match status" value="1"/>
</dbReference>
<keyword evidence="2" id="KW-0326">Glycosidase</keyword>
<name>A0ABY4YFJ3_9MICO</name>
<keyword evidence="1 4" id="KW-0378">Hydrolase</keyword>
<dbReference type="SUPFAM" id="SSF53590">
    <property type="entry name" value="Nucleoside hydrolase"/>
    <property type="match status" value="1"/>
</dbReference>
<gene>
    <name evidence="4" type="ORF">NF557_13055</name>
</gene>
<evidence type="ECO:0000256" key="1">
    <source>
        <dbReference type="ARBA" id="ARBA00022801"/>
    </source>
</evidence>
<dbReference type="Pfam" id="PF01156">
    <property type="entry name" value="IU_nuc_hydro"/>
    <property type="match status" value="1"/>
</dbReference>
<accession>A0ABY4YFJ3</accession>
<dbReference type="InterPro" id="IPR001910">
    <property type="entry name" value="Inosine/uridine_hydrolase_dom"/>
</dbReference>
<dbReference type="GO" id="GO:0016787">
    <property type="term" value="F:hydrolase activity"/>
    <property type="evidence" value="ECO:0007669"/>
    <property type="project" value="UniProtKB-KW"/>
</dbReference>
<keyword evidence="5" id="KW-1185">Reference proteome</keyword>
<evidence type="ECO:0000256" key="2">
    <source>
        <dbReference type="ARBA" id="ARBA00023295"/>
    </source>
</evidence>
<dbReference type="EMBL" id="CP099490">
    <property type="protein sequence ID" value="USQ75534.1"/>
    <property type="molecule type" value="Genomic_DNA"/>
</dbReference>
<dbReference type="CDD" id="cd02651">
    <property type="entry name" value="nuc_hydro_IU_UC_XIUA"/>
    <property type="match status" value="1"/>
</dbReference>
<proteinExistence type="predicted"/>
<dbReference type="InterPro" id="IPR036452">
    <property type="entry name" value="Ribo_hydro-like"/>
</dbReference>
<organism evidence="4 5">
    <name type="scientific">Ornithinimicrobium cryptoxanthini</name>
    <dbReference type="NCBI Taxonomy" id="2934161"/>
    <lineage>
        <taxon>Bacteria</taxon>
        <taxon>Bacillati</taxon>
        <taxon>Actinomycetota</taxon>
        <taxon>Actinomycetes</taxon>
        <taxon>Micrococcales</taxon>
        <taxon>Ornithinimicrobiaceae</taxon>
        <taxon>Ornithinimicrobium</taxon>
    </lineage>
</organism>
<dbReference type="Proteomes" id="UP001056535">
    <property type="component" value="Chromosome"/>
</dbReference>
<sequence>MPKPRQIILDCDPGHDDAVAMMLALGNPTIELLGITTVGGNQTLEKVTRNAQSVLVMCGRDDVPVHPGSGRPLVRRIEVADDIHGESGLDGVDLPTPTRPAEDSHAVAFIIDTVLAAPTGTITLVATGPLTNLALAARLEPRIVERVREVVVMGGGYHVGNWTPVAEFNIWVDPEAAAIVFVETWPLTMVGLDVTHQALATAEVEEQVRATDSPLGEFFIGLMAFFRTTYREHQGFTDPPVHDACTIAYLIDPAIVQTRKVPLTVELRGEHTVGMTVADFRSPAAADCRHQVATHLDHAGFWGMVVEAITTLSAETTHAREPKSHIETISAAHLKGD</sequence>
<dbReference type="InterPro" id="IPR015910">
    <property type="entry name" value="I/U_nuclsd_hydro_CS"/>
</dbReference>
<dbReference type="PANTHER" id="PTHR12304:SF4">
    <property type="entry name" value="URIDINE NUCLEOSIDASE"/>
    <property type="match status" value="1"/>
</dbReference>
<reference evidence="4" key="1">
    <citation type="submission" date="2022-06" db="EMBL/GenBank/DDBJ databases">
        <title>Ornithinimicrobium JY.X270.</title>
        <authorList>
            <person name="Huang Y."/>
        </authorList>
    </citation>
    <scope>NUCLEOTIDE SEQUENCE</scope>
    <source>
        <strain evidence="4">JY.X270</strain>
    </source>
</reference>
<evidence type="ECO:0000313" key="4">
    <source>
        <dbReference type="EMBL" id="USQ75534.1"/>
    </source>
</evidence>
<dbReference type="PANTHER" id="PTHR12304">
    <property type="entry name" value="INOSINE-URIDINE PREFERRING NUCLEOSIDE HYDROLASE"/>
    <property type="match status" value="1"/>
</dbReference>
<dbReference type="InterPro" id="IPR023186">
    <property type="entry name" value="IUNH"/>
</dbReference>
<dbReference type="PROSITE" id="PS01247">
    <property type="entry name" value="IUNH"/>
    <property type="match status" value="1"/>
</dbReference>
<evidence type="ECO:0000259" key="3">
    <source>
        <dbReference type="Pfam" id="PF01156"/>
    </source>
</evidence>
<protein>
    <submittedName>
        <fullName evidence="4">Nucleoside hydrolase</fullName>
    </submittedName>
</protein>
<dbReference type="RefSeq" id="WP_252619960.1">
    <property type="nucleotide sequence ID" value="NZ_CP099490.1"/>
</dbReference>
<evidence type="ECO:0000313" key="5">
    <source>
        <dbReference type="Proteomes" id="UP001056535"/>
    </source>
</evidence>